<organism evidence="1 2">
    <name type="scientific">Terriglobus roseus</name>
    <dbReference type="NCBI Taxonomy" id="392734"/>
    <lineage>
        <taxon>Bacteria</taxon>
        <taxon>Pseudomonadati</taxon>
        <taxon>Acidobacteriota</taxon>
        <taxon>Terriglobia</taxon>
        <taxon>Terriglobales</taxon>
        <taxon>Acidobacteriaceae</taxon>
        <taxon>Terriglobus</taxon>
    </lineage>
</organism>
<dbReference type="AlphaFoldDB" id="A0A1H4JV01"/>
<proteinExistence type="predicted"/>
<evidence type="ECO:0000313" key="2">
    <source>
        <dbReference type="Proteomes" id="UP000182409"/>
    </source>
</evidence>
<sequence>MVQKQPIPAAQISEEDRRTIDRELERLLAHPLFRMSKRLPAFLNYVVHESLTHSELQPPKERTLGVEVFGRKPDYDTNADPIVRVTATELRKKLAQYYYADGHDDAIRIELPPGSYLPKFHRSTDLPAVAEPSAAVPLASSPEVQEKPPAAVSVGADPLQAATLHRTPPAAPWRQAAGVLAGLLIGALLGYLPLFAKLRPTPIARFWTSFAGSNLQVRIVMPVIGTDWASSAKRPSDVSVSPNLSLEDTNIAARVAGQLEKSGQRYLISPAPEVNFADLRTGPAVLIGALDNVWTLQLSKDLPFVFQESADGRTGSIVESKPDAQVKPRIWSVDITTPHQRIGQDYGIVARYKSPLTGQPAMVIAGISSQGTQAAGEVVTIPSSLESALRTVTNSENFEVVIQTTAVGGRAGPPTVIASKTW</sequence>
<accession>A0A1H4JV01</accession>
<reference evidence="1 2" key="1">
    <citation type="submission" date="2016-10" db="EMBL/GenBank/DDBJ databases">
        <authorList>
            <person name="de Groot N.N."/>
        </authorList>
    </citation>
    <scope>NUCLEOTIDE SEQUENCE [LARGE SCALE GENOMIC DNA]</scope>
    <source>
        <strain evidence="1 2">AB35.6</strain>
    </source>
</reference>
<dbReference type="EMBL" id="FNSD01000001">
    <property type="protein sequence ID" value="SEB50131.1"/>
    <property type="molecule type" value="Genomic_DNA"/>
</dbReference>
<name>A0A1H4JV01_9BACT</name>
<dbReference type="Proteomes" id="UP000182409">
    <property type="component" value="Unassembled WGS sequence"/>
</dbReference>
<protein>
    <recommendedName>
        <fullName evidence="3">Adenylate cyclase</fullName>
    </recommendedName>
</protein>
<evidence type="ECO:0000313" key="1">
    <source>
        <dbReference type="EMBL" id="SEB50131.1"/>
    </source>
</evidence>
<gene>
    <name evidence="1" type="ORF">SAMN05443244_0836</name>
</gene>
<evidence type="ECO:0008006" key="3">
    <source>
        <dbReference type="Google" id="ProtNLM"/>
    </source>
</evidence>
<dbReference type="OrthoDB" id="115074at2"/>